<evidence type="ECO:0000313" key="1">
    <source>
        <dbReference type="EMBL" id="KAK3060424.1"/>
    </source>
</evidence>
<proteinExistence type="predicted"/>
<protein>
    <submittedName>
        <fullName evidence="1">Uncharacterized protein</fullName>
    </submittedName>
</protein>
<feature type="non-terminal residue" evidence="1">
    <location>
        <position position="1"/>
    </location>
</feature>
<reference evidence="1" key="1">
    <citation type="submission" date="2024-09" db="EMBL/GenBank/DDBJ databases">
        <title>Black Yeasts Isolated from many extreme environments.</title>
        <authorList>
            <person name="Coleine C."/>
            <person name="Stajich J.E."/>
            <person name="Selbmann L."/>
        </authorList>
    </citation>
    <scope>NUCLEOTIDE SEQUENCE</scope>
    <source>
        <strain evidence="1">CCFEE 5737</strain>
    </source>
</reference>
<organism evidence="1 2">
    <name type="scientific">Coniosporium uncinatum</name>
    <dbReference type="NCBI Taxonomy" id="93489"/>
    <lineage>
        <taxon>Eukaryota</taxon>
        <taxon>Fungi</taxon>
        <taxon>Dikarya</taxon>
        <taxon>Ascomycota</taxon>
        <taxon>Pezizomycotina</taxon>
        <taxon>Dothideomycetes</taxon>
        <taxon>Dothideomycetes incertae sedis</taxon>
        <taxon>Coniosporium</taxon>
    </lineage>
</organism>
<sequence>AIALNPITPHWSEEVWSSILKTEHSITTPGVWPDVPSPDAKLSATRDYVRATSSNITSQEGQQAKKIAKGKNTAFDPNKDKQLTIFVAQRWPEWQEKYIELVRGAFNEMKVSVDVKALTPKIDKKDMKKAMPFVQGLKKMLEVDKMPPQDVFERTLVFDEVQVLGQMAPMLRAQVKKCVKVEIVKVNADGKGGIVVGEDGKEGERKAELPQVAEGAVPGNPSFLFNNVEA</sequence>
<comment type="caution">
    <text evidence="1">The sequence shown here is derived from an EMBL/GenBank/DDBJ whole genome shotgun (WGS) entry which is preliminary data.</text>
</comment>
<gene>
    <name evidence="1" type="ORF">LTS18_008570</name>
</gene>
<name>A0ACC3D1J0_9PEZI</name>
<accession>A0ACC3D1J0</accession>
<keyword evidence="2" id="KW-1185">Reference proteome</keyword>
<dbReference type="EMBL" id="JAWDJW010008583">
    <property type="protein sequence ID" value="KAK3060424.1"/>
    <property type="molecule type" value="Genomic_DNA"/>
</dbReference>
<dbReference type="Proteomes" id="UP001186974">
    <property type="component" value="Unassembled WGS sequence"/>
</dbReference>
<evidence type="ECO:0000313" key="2">
    <source>
        <dbReference type="Proteomes" id="UP001186974"/>
    </source>
</evidence>